<protein>
    <submittedName>
        <fullName evidence="8">CMP deaminase</fullName>
    </submittedName>
</protein>
<dbReference type="OrthoDB" id="9788517at2"/>
<dbReference type="InterPro" id="IPR016193">
    <property type="entry name" value="Cytidine_deaminase-like"/>
</dbReference>
<gene>
    <name evidence="8" type="ORF">COO20_14525</name>
</gene>
<accession>A0A2N3KRY7</accession>
<keyword evidence="3" id="KW-0479">Metal-binding</keyword>
<dbReference type="Gene3D" id="3.40.140.10">
    <property type="entry name" value="Cytidine Deaminase, domain 2"/>
    <property type="match status" value="1"/>
</dbReference>
<feature type="domain" description="CMP/dCMP-type deaminase" evidence="7">
    <location>
        <begin position="3"/>
        <end position="129"/>
    </location>
</feature>
<evidence type="ECO:0000256" key="2">
    <source>
        <dbReference type="ARBA" id="ARBA00006576"/>
    </source>
</evidence>
<keyword evidence="5" id="KW-0862">Zinc</keyword>
<dbReference type="EMBL" id="NWTK01000009">
    <property type="protein sequence ID" value="PKR53312.1"/>
    <property type="molecule type" value="Genomic_DNA"/>
</dbReference>
<dbReference type="AlphaFoldDB" id="A0A2N3KRY7"/>
<evidence type="ECO:0000256" key="5">
    <source>
        <dbReference type="ARBA" id="ARBA00022833"/>
    </source>
</evidence>
<dbReference type="PANTHER" id="PTHR11086:SF18">
    <property type="entry name" value="DEOXYCYTIDYLATE DEAMINASE"/>
    <property type="match status" value="1"/>
</dbReference>
<dbReference type="CDD" id="cd01286">
    <property type="entry name" value="deoxycytidylate_deaminase"/>
    <property type="match status" value="1"/>
</dbReference>
<comment type="similarity">
    <text evidence="2">Belongs to the cytidine and deoxycytidylate deaminase family.</text>
</comment>
<evidence type="ECO:0000256" key="3">
    <source>
        <dbReference type="ARBA" id="ARBA00022723"/>
    </source>
</evidence>
<dbReference type="GO" id="GO:0008270">
    <property type="term" value="F:zinc ion binding"/>
    <property type="evidence" value="ECO:0007669"/>
    <property type="project" value="InterPro"/>
</dbReference>
<evidence type="ECO:0000313" key="8">
    <source>
        <dbReference type="EMBL" id="PKR53312.1"/>
    </source>
</evidence>
<dbReference type="GO" id="GO:0004132">
    <property type="term" value="F:dCMP deaminase activity"/>
    <property type="evidence" value="ECO:0007669"/>
    <property type="project" value="TreeGrafter"/>
</dbReference>
<sequence length="178" mass="19898">MSKWDHRFLALAAHIADWSKDRSTQVGAVVIGPKKEIRAVGYNGFPRGVNDEIEERHQRPTKYAYTEHAERNAIYNASYTGTSLDGCALYVTHFPCSDCARAIIQAGIAEVYVDRQKLTPDFLERWEQDMNISTEMFGESGVQVKLIDGEGETLVLETENGDENAAENSVSPDDLKNL</sequence>
<dbReference type="InterPro" id="IPR016192">
    <property type="entry name" value="APOBEC/CMP_deaminase_Zn-bd"/>
</dbReference>
<dbReference type="InterPro" id="IPR035105">
    <property type="entry name" value="Deoxycytidylate_deaminase_dom"/>
</dbReference>
<dbReference type="SUPFAM" id="SSF53927">
    <property type="entry name" value="Cytidine deaminase-like"/>
    <property type="match status" value="1"/>
</dbReference>
<organism evidence="8 9">
    <name type="scientific">Thalassospira marina</name>
    <dbReference type="NCBI Taxonomy" id="2048283"/>
    <lineage>
        <taxon>Bacteria</taxon>
        <taxon>Pseudomonadati</taxon>
        <taxon>Pseudomonadota</taxon>
        <taxon>Alphaproteobacteria</taxon>
        <taxon>Rhodospirillales</taxon>
        <taxon>Thalassospiraceae</taxon>
        <taxon>Thalassospira</taxon>
    </lineage>
</organism>
<dbReference type="PROSITE" id="PS00903">
    <property type="entry name" value="CYT_DCMP_DEAMINASES_1"/>
    <property type="match status" value="1"/>
</dbReference>
<dbReference type="GO" id="GO:0005737">
    <property type="term" value="C:cytoplasm"/>
    <property type="evidence" value="ECO:0007669"/>
    <property type="project" value="TreeGrafter"/>
</dbReference>
<dbReference type="PANTHER" id="PTHR11086">
    <property type="entry name" value="DEOXYCYTIDYLATE DEAMINASE-RELATED"/>
    <property type="match status" value="1"/>
</dbReference>
<keyword evidence="4" id="KW-0378">Hydrolase</keyword>
<feature type="region of interest" description="Disordered" evidence="6">
    <location>
        <begin position="159"/>
        <end position="178"/>
    </location>
</feature>
<evidence type="ECO:0000256" key="1">
    <source>
        <dbReference type="ARBA" id="ARBA00001947"/>
    </source>
</evidence>
<comment type="cofactor">
    <cofactor evidence="1">
        <name>Zn(2+)</name>
        <dbReference type="ChEBI" id="CHEBI:29105"/>
    </cofactor>
</comment>
<evidence type="ECO:0000313" key="9">
    <source>
        <dbReference type="Proteomes" id="UP000233597"/>
    </source>
</evidence>
<comment type="caution">
    <text evidence="8">The sequence shown here is derived from an EMBL/GenBank/DDBJ whole genome shotgun (WGS) entry which is preliminary data.</text>
</comment>
<reference evidence="8 9" key="1">
    <citation type="submission" date="2017-09" db="EMBL/GenBank/DDBJ databases">
        <title>Biodiversity and function of Thalassospira species in the particle-attached aromatic-hydrocarbon-degrading consortia from the surface seawater of the South China Sea.</title>
        <authorList>
            <person name="Dong C."/>
            <person name="Liu R."/>
            <person name="Shao Z."/>
        </authorList>
    </citation>
    <scope>NUCLEOTIDE SEQUENCE [LARGE SCALE GENOMIC DNA]</scope>
    <source>
        <strain evidence="8 9">CSC1P2</strain>
    </source>
</reference>
<evidence type="ECO:0000256" key="6">
    <source>
        <dbReference type="SAM" id="MobiDB-lite"/>
    </source>
</evidence>
<proteinExistence type="inferred from homology"/>
<name>A0A2N3KRY7_9PROT</name>
<evidence type="ECO:0000259" key="7">
    <source>
        <dbReference type="PROSITE" id="PS51747"/>
    </source>
</evidence>
<dbReference type="InterPro" id="IPR015517">
    <property type="entry name" value="dCMP_deaminase-rel"/>
</dbReference>
<dbReference type="Pfam" id="PF00383">
    <property type="entry name" value="dCMP_cyt_deam_1"/>
    <property type="match status" value="1"/>
</dbReference>
<dbReference type="Proteomes" id="UP000233597">
    <property type="component" value="Unassembled WGS sequence"/>
</dbReference>
<dbReference type="InterPro" id="IPR002125">
    <property type="entry name" value="CMP_dCMP_dom"/>
</dbReference>
<dbReference type="RefSeq" id="WP_101267792.1">
    <property type="nucleotide sequence ID" value="NZ_NWTK01000009.1"/>
</dbReference>
<dbReference type="PROSITE" id="PS51747">
    <property type="entry name" value="CYT_DCMP_DEAMINASES_2"/>
    <property type="match status" value="1"/>
</dbReference>
<evidence type="ECO:0000256" key="4">
    <source>
        <dbReference type="ARBA" id="ARBA00022801"/>
    </source>
</evidence>